<keyword evidence="4" id="KW-1185">Reference proteome</keyword>
<dbReference type="Proteomes" id="UP001596422">
    <property type="component" value="Unassembled WGS sequence"/>
</dbReference>
<organism evidence="3 4">
    <name type="scientific">Marinobacterium aestuariivivens</name>
    <dbReference type="NCBI Taxonomy" id="1698799"/>
    <lineage>
        <taxon>Bacteria</taxon>
        <taxon>Pseudomonadati</taxon>
        <taxon>Pseudomonadota</taxon>
        <taxon>Gammaproteobacteria</taxon>
        <taxon>Oceanospirillales</taxon>
        <taxon>Oceanospirillaceae</taxon>
        <taxon>Marinobacterium</taxon>
    </lineage>
</organism>
<dbReference type="InterPro" id="IPR012349">
    <property type="entry name" value="Split_barrel_FMN-bd"/>
</dbReference>
<reference evidence="4" key="1">
    <citation type="journal article" date="2019" name="Int. J. Syst. Evol. Microbiol.">
        <title>The Global Catalogue of Microorganisms (GCM) 10K type strain sequencing project: providing services to taxonomists for standard genome sequencing and annotation.</title>
        <authorList>
            <consortium name="The Broad Institute Genomics Platform"/>
            <consortium name="The Broad Institute Genome Sequencing Center for Infectious Disease"/>
            <person name="Wu L."/>
            <person name="Ma J."/>
        </authorList>
    </citation>
    <scope>NUCLEOTIDE SEQUENCE [LARGE SCALE GENOMIC DNA]</scope>
    <source>
        <strain evidence="4">NBRC 111756</strain>
    </source>
</reference>
<dbReference type="RefSeq" id="WP_379910525.1">
    <property type="nucleotide sequence ID" value="NZ_JBHSWE010000001.1"/>
</dbReference>
<comment type="caution">
    <text evidence="3">The sequence shown here is derived from an EMBL/GenBank/DDBJ whole genome shotgun (WGS) entry which is preliminary data.</text>
</comment>
<name>A0ABW2A3M5_9GAMM</name>
<accession>A0ABW2A3M5</accession>
<sequence length="169" mass="18166">MTQSAEQQLKDQMRTAMRRLAQSVTIISSSNGRERFAMAATAVNSLSTEPPSLLVCVNRSAAMHGPLSEGNDFCVNILGREQEELSVACGGKLRGEDRFSAGNWAISDAGTPYLNDAQASLLCSQDGAIDYGTHTIFIGRIKEIRNTAEIDPLIYLDGAYTTSAAMETA</sequence>
<evidence type="ECO:0000256" key="1">
    <source>
        <dbReference type="ARBA" id="ARBA00023002"/>
    </source>
</evidence>
<dbReference type="Gene3D" id="2.30.110.10">
    <property type="entry name" value="Electron Transport, Fmn-binding Protein, Chain A"/>
    <property type="match status" value="1"/>
</dbReference>
<keyword evidence="1 3" id="KW-0560">Oxidoreductase</keyword>
<protein>
    <submittedName>
        <fullName evidence="3">Flavin reductase family protein</fullName>
        <ecNumber evidence="3">1.-.-.-</ecNumber>
    </submittedName>
</protein>
<dbReference type="PANTHER" id="PTHR30466:SF1">
    <property type="entry name" value="FMN REDUCTASE (NADH) RUTF"/>
    <property type="match status" value="1"/>
</dbReference>
<gene>
    <name evidence="3" type="ORF">ACFQDL_19800</name>
</gene>
<dbReference type="EC" id="1.-.-.-" evidence="3"/>
<dbReference type="InterPro" id="IPR002563">
    <property type="entry name" value="Flavin_Rdtase-like_dom"/>
</dbReference>
<evidence type="ECO:0000259" key="2">
    <source>
        <dbReference type="SMART" id="SM00903"/>
    </source>
</evidence>
<dbReference type="PANTHER" id="PTHR30466">
    <property type="entry name" value="FLAVIN REDUCTASE"/>
    <property type="match status" value="1"/>
</dbReference>
<dbReference type="GO" id="GO:0016491">
    <property type="term" value="F:oxidoreductase activity"/>
    <property type="evidence" value="ECO:0007669"/>
    <property type="project" value="UniProtKB-KW"/>
</dbReference>
<evidence type="ECO:0000313" key="4">
    <source>
        <dbReference type="Proteomes" id="UP001596422"/>
    </source>
</evidence>
<dbReference type="InterPro" id="IPR050268">
    <property type="entry name" value="NADH-dep_flavin_reductase"/>
</dbReference>
<dbReference type="SUPFAM" id="SSF50475">
    <property type="entry name" value="FMN-binding split barrel"/>
    <property type="match status" value="1"/>
</dbReference>
<dbReference type="EMBL" id="JBHSWE010000001">
    <property type="protein sequence ID" value="MFC6672057.1"/>
    <property type="molecule type" value="Genomic_DNA"/>
</dbReference>
<dbReference type="Pfam" id="PF01613">
    <property type="entry name" value="Flavin_Reduct"/>
    <property type="match status" value="1"/>
</dbReference>
<dbReference type="SMART" id="SM00903">
    <property type="entry name" value="Flavin_Reduct"/>
    <property type="match status" value="1"/>
</dbReference>
<proteinExistence type="predicted"/>
<feature type="domain" description="Flavin reductase like" evidence="2">
    <location>
        <begin position="17"/>
        <end position="162"/>
    </location>
</feature>
<evidence type="ECO:0000313" key="3">
    <source>
        <dbReference type="EMBL" id="MFC6672057.1"/>
    </source>
</evidence>